<evidence type="ECO:0000256" key="1">
    <source>
        <dbReference type="SAM" id="Phobius"/>
    </source>
</evidence>
<feature type="transmembrane region" description="Helical" evidence="1">
    <location>
        <begin position="6"/>
        <end position="29"/>
    </location>
</feature>
<protein>
    <submittedName>
        <fullName evidence="2">HEAT repeat domain-containing protein</fullName>
    </submittedName>
</protein>
<name>A0ABW0HNT0_9BACL</name>
<dbReference type="InterPro" id="IPR016024">
    <property type="entry name" value="ARM-type_fold"/>
</dbReference>
<dbReference type="PANTHER" id="PTHR12697:SF5">
    <property type="entry name" value="DEOXYHYPUSINE HYDROXYLASE"/>
    <property type="match status" value="1"/>
</dbReference>
<keyword evidence="1" id="KW-0812">Transmembrane</keyword>
<keyword evidence="1" id="KW-0472">Membrane</keyword>
<accession>A0ABW0HNT0</accession>
<dbReference type="SMART" id="SM00567">
    <property type="entry name" value="EZ_HEAT"/>
    <property type="match status" value="1"/>
</dbReference>
<dbReference type="SUPFAM" id="SSF48371">
    <property type="entry name" value="ARM repeat"/>
    <property type="match status" value="1"/>
</dbReference>
<dbReference type="InterPro" id="IPR004155">
    <property type="entry name" value="PBS_lyase_HEAT"/>
</dbReference>
<dbReference type="PANTHER" id="PTHR12697">
    <property type="entry name" value="PBS LYASE HEAT-LIKE PROTEIN"/>
    <property type="match status" value="1"/>
</dbReference>
<proteinExistence type="predicted"/>
<keyword evidence="3" id="KW-1185">Reference proteome</keyword>
<dbReference type="Pfam" id="PF13646">
    <property type="entry name" value="HEAT_2"/>
    <property type="match status" value="1"/>
</dbReference>
<dbReference type="Gene3D" id="1.25.10.10">
    <property type="entry name" value="Leucine-rich Repeat Variant"/>
    <property type="match status" value="1"/>
</dbReference>
<organism evidence="2 3">
    <name type="scientific">Cohnella soli</name>
    <dbReference type="NCBI Taxonomy" id="425005"/>
    <lineage>
        <taxon>Bacteria</taxon>
        <taxon>Bacillati</taxon>
        <taxon>Bacillota</taxon>
        <taxon>Bacilli</taxon>
        <taxon>Bacillales</taxon>
        <taxon>Paenibacillaceae</taxon>
        <taxon>Cohnella</taxon>
    </lineage>
</organism>
<reference evidence="3" key="1">
    <citation type="journal article" date="2019" name="Int. J. Syst. Evol. Microbiol.">
        <title>The Global Catalogue of Microorganisms (GCM) 10K type strain sequencing project: providing services to taxonomists for standard genome sequencing and annotation.</title>
        <authorList>
            <consortium name="The Broad Institute Genomics Platform"/>
            <consortium name="The Broad Institute Genome Sequencing Center for Infectious Disease"/>
            <person name="Wu L."/>
            <person name="Ma J."/>
        </authorList>
    </citation>
    <scope>NUCLEOTIDE SEQUENCE [LARGE SCALE GENOMIC DNA]</scope>
    <source>
        <strain evidence="3">CGMCC 1.18575</strain>
    </source>
</reference>
<sequence length="349" mass="39442">MVNNPIFVLWISLGLTVLFFVAIVCTWLYSYIRLLTVNKTNHTLNGMLSDIFLNSDESSRLAIGKLKRYVEKSNSNKELLIKSLIRRGDDFLESNHRRVTAILEQTEIVTYLGKLLESKITYKQSLACRYSGDLRIDAMKESMYKLIYSRKNDVIYNMLLALSKMGDLKGLSDCLRENSNHINLSFRAVVEVVAAFRGSLEELVKETIDYCDDYMKGILIKAATDKGCAELVDCFVKYSNSNNKNLRIACIRALSDFKGMSNEQCLIAMLEDKEWEVRAAAAKGLEKIGTEQCLDVLAKAVNDKEWWVRQNAASSLVAISGGKEYANRIVNGNDRFAREAIVGVLEMSM</sequence>
<dbReference type="InterPro" id="IPR011989">
    <property type="entry name" value="ARM-like"/>
</dbReference>
<dbReference type="Proteomes" id="UP001596113">
    <property type="component" value="Unassembled WGS sequence"/>
</dbReference>
<dbReference type="RefSeq" id="WP_378130467.1">
    <property type="nucleotide sequence ID" value="NZ_JBHSMI010000010.1"/>
</dbReference>
<dbReference type="EMBL" id="JBHSMI010000010">
    <property type="protein sequence ID" value="MFC5402218.1"/>
    <property type="molecule type" value="Genomic_DNA"/>
</dbReference>
<evidence type="ECO:0000313" key="2">
    <source>
        <dbReference type="EMBL" id="MFC5402218.1"/>
    </source>
</evidence>
<gene>
    <name evidence="2" type="ORF">ACFPOF_05655</name>
</gene>
<keyword evidence="1" id="KW-1133">Transmembrane helix</keyword>
<evidence type="ECO:0000313" key="3">
    <source>
        <dbReference type="Proteomes" id="UP001596113"/>
    </source>
</evidence>
<comment type="caution">
    <text evidence="2">The sequence shown here is derived from an EMBL/GenBank/DDBJ whole genome shotgun (WGS) entry which is preliminary data.</text>
</comment>